<accession>A0A168P9D4</accession>
<feature type="compositionally biased region" description="Basic and acidic residues" evidence="1">
    <location>
        <begin position="72"/>
        <end position="84"/>
    </location>
</feature>
<evidence type="ECO:0000256" key="1">
    <source>
        <dbReference type="SAM" id="MobiDB-lite"/>
    </source>
</evidence>
<feature type="compositionally biased region" description="Basic residues" evidence="1">
    <location>
        <begin position="88"/>
        <end position="103"/>
    </location>
</feature>
<dbReference type="Proteomes" id="UP000078561">
    <property type="component" value="Unassembled WGS sequence"/>
</dbReference>
<keyword evidence="3" id="KW-1185">Reference proteome</keyword>
<evidence type="ECO:0000313" key="2">
    <source>
        <dbReference type="EMBL" id="SAM01995.1"/>
    </source>
</evidence>
<name>A0A168P9D4_ABSGL</name>
<proteinExistence type="predicted"/>
<protein>
    <submittedName>
        <fullName evidence="2">Uncharacterized protein</fullName>
    </submittedName>
</protein>
<gene>
    <name evidence="2" type="primary">ABSGL_07750.1 scaffold 9091</name>
</gene>
<feature type="region of interest" description="Disordered" evidence="1">
    <location>
        <begin position="55"/>
        <end position="103"/>
    </location>
</feature>
<feature type="compositionally biased region" description="Basic and acidic residues" evidence="1">
    <location>
        <begin position="55"/>
        <end position="65"/>
    </location>
</feature>
<evidence type="ECO:0000313" key="3">
    <source>
        <dbReference type="Proteomes" id="UP000078561"/>
    </source>
</evidence>
<organism evidence="2">
    <name type="scientific">Absidia glauca</name>
    <name type="common">Pin mould</name>
    <dbReference type="NCBI Taxonomy" id="4829"/>
    <lineage>
        <taxon>Eukaryota</taxon>
        <taxon>Fungi</taxon>
        <taxon>Fungi incertae sedis</taxon>
        <taxon>Mucoromycota</taxon>
        <taxon>Mucoromycotina</taxon>
        <taxon>Mucoromycetes</taxon>
        <taxon>Mucorales</taxon>
        <taxon>Cunninghamellaceae</taxon>
        <taxon>Absidia</taxon>
    </lineage>
</organism>
<dbReference type="InParanoid" id="A0A168P9D4"/>
<sequence length="103" mass="12380">MGTGNGLNVSAPKQCNGQGIYKGKSAAFTGNLKPETSRQYRRRHRRYRRYRRSRSIFEKKKDQCKKANVSHGEQRMNNKLRRGELPFVRRRRRRSRDRRSRRS</sequence>
<dbReference type="EMBL" id="LT553633">
    <property type="protein sequence ID" value="SAM01995.1"/>
    <property type="molecule type" value="Genomic_DNA"/>
</dbReference>
<reference evidence="2" key="1">
    <citation type="submission" date="2016-04" db="EMBL/GenBank/DDBJ databases">
        <authorList>
            <person name="Evans L.H."/>
            <person name="Alamgir A."/>
            <person name="Owens N."/>
            <person name="Weber N.D."/>
            <person name="Virtaneva K."/>
            <person name="Barbian K."/>
            <person name="Babar A."/>
            <person name="Rosenke K."/>
        </authorList>
    </citation>
    <scope>NUCLEOTIDE SEQUENCE [LARGE SCALE GENOMIC DNA]</scope>
    <source>
        <strain evidence="2">CBS 101.48</strain>
    </source>
</reference>
<dbReference type="AlphaFoldDB" id="A0A168P9D4"/>